<proteinExistence type="predicted"/>
<gene>
    <name evidence="1" type="ORF">KK2020170_18390</name>
</gene>
<name>A0ABM7S652_9FLAO</name>
<evidence type="ECO:0000313" key="1">
    <source>
        <dbReference type="EMBL" id="BCY28971.1"/>
    </source>
</evidence>
<evidence type="ECO:0008006" key="3">
    <source>
        <dbReference type="Google" id="ProtNLM"/>
    </source>
</evidence>
<dbReference type="Proteomes" id="UP000825258">
    <property type="component" value="Chromosome"/>
</dbReference>
<reference evidence="1 2" key="1">
    <citation type="submission" date="2021-06" db="EMBL/GenBank/DDBJ databases">
        <title>Whole genome sequences of Flavobacterium sp. KK2020170 and assembly.</title>
        <authorList>
            <person name="Kitahara K."/>
            <person name="Miyoshi S."/>
            <person name="Uesaka K."/>
        </authorList>
    </citation>
    <scope>NUCLEOTIDE SEQUENCE [LARGE SCALE GENOMIC DNA]</scope>
    <source>
        <strain evidence="1 2">KK2020170</strain>
    </source>
</reference>
<sequence length="168" mass="19874">MKENQTFQKILNYLLFEDFNKPVFNEDSAALSVSFIQDNKPGASVEEGLNIKMNSIFSSILIKLDKDDREQILKNILEDRKSYDGLLFLFTMEIEKLFKNKQIDIPLEFLKMMNNYVSKNELNAFVLIYFKLFFADLFEERFNQKTQISEKEYVKVLEKFTSKKSSID</sequence>
<accession>A0ABM7S652</accession>
<dbReference type="EMBL" id="AP024749">
    <property type="protein sequence ID" value="BCY28971.1"/>
    <property type="molecule type" value="Genomic_DNA"/>
</dbReference>
<protein>
    <recommendedName>
        <fullName evidence="3">Tellurite resistance protein TerB</fullName>
    </recommendedName>
</protein>
<organism evidence="1 2">
    <name type="scientific">Flavobacterium okayamense</name>
    <dbReference type="NCBI Taxonomy" id="2830782"/>
    <lineage>
        <taxon>Bacteria</taxon>
        <taxon>Pseudomonadati</taxon>
        <taxon>Bacteroidota</taxon>
        <taxon>Flavobacteriia</taxon>
        <taxon>Flavobacteriales</taxon>
        <taxon>Flavobacteriaceae</taxon>
        <taxon>Flavobacterium</taxon>
    </lineage>
</organism>
<keyword evidence="2" id="KW-1185">Reference proteome</keyword>
<evidence type="ECO:0000313" key="2">
    <source>
        <dbReference type="Proteomes" id="UP000825258"/>
    </source>
</evidence>
<dbReference type="RefSeq" id="WP_221258075.1">
    <property type="nucleotide sequence ID" value="NZ_AP024749.1"/>
</dbReference>